<feature type="domain" description="Nephrocystin 3-like N-terminal" evidence="2">
    <location>
        <begin position="249"/>
        <end position="436"/>
    </location>
</feature>
<dbReference type="STRING" id="1149755.A0A2J6R6X3"/>
<dbReference type="AlphaFoldDB" id="A0A2J6R6X3"/>
<dbReference type="Gene3D" id="3.40.50.300">
    <property type="entry name" value="P-loop containing nucleotide triphosphate hydrolases"/>
    <property type="match status" value="1"/>
</dbReference>
<dbReference type="PANTHER" id="PTHR10039:SF5">
    <property type="entry name" value="NACHT DOMAIN-CONTAINING PROTEIN"/>
    <property type="match status" value="1"/>
</dbReference>
<dbReference type="OrthoDB" id="443402at2759"/>
<dbReference type="InterPro" id="IPR056693">
    <property type="entry name" value="DUF7791"/>
</dbReference>
<dbReference type="InterPro" id="IPR027417">
    <property type="entry name" value="P-loop_NTPase"/>
</dbReference>
<keyword evidence="5" id="KW-1185">Reference proteome</keyword>
<gene>
    <name evidence="4" type="ORF">L207DRAFT_138175</name>
</gene>
<evidence type="ECO:0000259" key="2">
    <source>
        <dbReference type="Pfam" id="PF24883"/>
    </source>
</evidence>
<protein>
    <submittedName>
        <fullName evidence="4">Uncharacterized protein</fullName>
    </submittedName>
</protein>
<evidence type="ECO:0000313" key="4">
    <source>
        <dbReference type="EMBL" id="PMD34239.1"/>
    </source>
</evidence>
<accession>A0A2J6R6X3</accession>
<dbReference type="InterPro" id="IPR056884">
    <property type="entry name" value="NPHP3-like_N"/>
</dbReference>
<dbReference type="Pfam" id="PF24883">
    <property type="entry name" value="NPHP3_N"/>
    <property type="match status" value="1"/>
</dbReference>
<sequence>MDPFSALSVAANIVQFIVYGINIVSKGNQLYKSTDGALIENVELQEATIRLQQLSRNFDKSLDQSLSQGLSAQNDESIQKICGECKAVSKELVEKLERLKVPEGHPHKKWKSFRQALKSVWTKERIEDIAQRLSQLRIELDSHVLVSLREQVTIMSIQQNARFTSLENESKKIMFALLANNEALLAGIESNFRNLNLSSQSEHAKTREILHAHTEANHRRKAELHILESLRFETMKYRYETISEAHKRTFEWIFRDPDAEGKPWSSFIKWAESGSGIYWINGKAGSGKSTLMRFIVDDPQTQSHLQQWAPRENLITPAFFFWNSGVPEQRSQAGLLRSIIYEALQKHTHLFPLVFPEEWPKILELSRHEVSPISEVWSSSRLRKAFRRLLGCSSKEFRFCFFIDGLDEYDGDHEEIANYFSDISSLPYIKFCIASRPLTVFKDTFSMSSALRLQDLTSHDIEIYVKDKLNGHNRMKVLTAKDPRRSNDLVQELIAKAAGVFLWVTLVVTSLLKGLGQRDGFPQLLERLDSFPSELGHLYGHMLNLIDPIYMAEGARLFRTYKLHTNMLRPVTAEELYITHIVDLPRVLGTTSDDLQRARNEEVELLNSNFLDNHEFSIYDCQSLLEHMDYLLWTRCGGLLEINKGEHLREPSIHYEGTVEYLHRTAREYLDREDVWEAICRHETDGITFEPALQLLMCQVLRLKRLSISEITGLERTSRAIHHFWLEVCLICRVHNLVTIDSLKIRRRLLYEFDYQATNFFGKANVLSPENPELQHSSSYGFPSNWQSDFLCETIRYGLQFYVEAQYCPTKDF</sequence>
<reference evidence="4 5" key="1">
    <citation type="submission" date="2016-04" db="EMBL/GenBank/DDBJ databases">
        <title>A degradative enzymes factory behind the ericoid mycorrhizal symbiosis.</title>
        <authorList>
            <consortium name="DOE Joint Genome Institute"/>
            <person name="Martino E."/>
            <person name="Morin E."/>
            <person name="Grelet G."/>
            <person name="Kuo A."/>
            <person name="Kohler A."/>
            <person name="Daghino S."/>
            <person name="Barry K."/>
            <person name="Choi C."/>
            <person name="Cichocki N."/>
            <person name="Clum A."/>
            <person name="Copeland A."/>
            <person name="Hainaut M."/>
            <person name="Haridas S."/>
            <person name="Labutti K."/>
            <person name="Lindquist E."/>
            <person name="Lipzen A."/>
            <person name="Khouja H.-R."/>
            <person name="Murat C."/>
            <person name="Ohm R."/>
            <person name="Olson A."/>
            <person name="Spatafora J."/>
            <person name="Veneault-Fourrey C."/>
            <person name="Henrissat B."/>
            <person name="Grigoriev I."/>
            <person name="Martin F."/>
            <person name="Perotto S."/>
        </authorList>
    </citation>
    <scope>NUCLEOTIDE SEQUENCE [LARGE SCALE GENOMIC DNA]</scope>
    <source>
        <strain evidence="4 5">F</strain>
    </source>
</reference>
<evidence type="ECO:0000259" key="3">
    <source>
        <dbReference type="Pfam" id="PF25053"/>
    </source>
</evidence>
<dbReference type="Proteomes" id="UP000235786">
    <property type="component" value="Unassembled WGS sequence"/>
</dbReference>
<dbReference type="SUPFAM" id="SSF52540">
    <property type="entry name" value="P-loop containing nucleoside triphosphate hydrolases"/>
    <property type="match status" value="1"/>
</dbReference>
<name>A0A2J6R6X3_HYAVF</name>
<proteinExistence type="predicted"/>
<keyword evidence="1" id="KW-0677">Repeat</keyword>
<evidence type="ECO:0000313" key="5">
    <source>
        <dbReference type="Proteomes" id="UP000235786"/>
    </source>
</evidence>
<feature type="domain" description="DUF7791" evidence="3">
    <location>
        <begin position="604"/>
        <end position="708"/>
    </location>
</feature>
<evidence type="ECO:0000256" key="1">
    <source>
        <dbReference type="ARBA" id="ARBA00022737"/>
    </source>
</evidence>
<dbReference type="Pfam" id="PF25053">
    <property type="entry name" value="DUF7791"/>
    <property type="match status" value="1"/>
</dbReference>
<organism evidence="4 5">
    <name type="scientific">Hyaloscypha variabilis (strain UAMH 11265 / GT02V1 / F)</name>
    <name type="common">Meliniomyces variabilis</name>
    <dbReference type="NCBI Taxonomy" id="1149755"/>
    <lineage>
        <taxon>Eukaryota</taxon>
        <taxon>Fungi</taxon>
        <taxon>Dikarya</taxon>
        <taxon>Ascomycota</taxon>
        <taxon>Pezizomycotina</taxon>
        <taxon>Leotiomycetes</taxon>
        <taxon>Helotiales</taxon>
        <taxon>Hyaloscyphaceae</taxon>
        <taxon>Hyaloscypha</taxon>
        <taxon>Hyaloscypha variabilis</taxon>
    </lineage>
</organism>
<dbReference type="EMBL" id="KZ613954">
    <property type="protein sequence ID" value="PMD34239.1"/>
    <property type="molecule type" value="Genomic_DNA"/>
</dbReference>
<dbReference type="PANTHER" id="PTHR10039">
    <property type="entry name" value="AMELOGENIN"/>
    <property type="match status" value="1"/>
</dbReference>